<proteinExistence type="predicted"/>
<dbReference type="NCBIfam" id="NF040696">
    <property type="entry name" value="isopcys_mtase"/>
    <property type="match status" value="1"/>
</dbReference>
<dbReference type="Pfam" id="PF04140">
    <property type="entry name" value="ICMT"/>
    <property type="match status" value="1"/>
</dbReference>
<dbReference type="RefSeq" id="WP_091438578.1">
    <property type="nucleotide sequence ID" value="NZ_FMTP01000002.1"/>
</dbReference>
<protein>
    <submittedName>
        <fullName evidence="6">Protein-S-isoprenylcysteine O-methyltransferase Ste14</fullName>
    </submittedName>
</protein>
<evidence type="ECO:0000313" key="7">
    <source>
        <dbReference type="Proteomes" id="UP000198889"/>
    </source>
</evidence>
<dbReference type="PANTHER" id="PTHR12714">
    <property type="entry name" value="PROTEIN-S ISOPRENYLCYSTEINE O-METHYLTRANSFERASE"/>
    <property type="match status" value="1"/>
</dbReference>
<organism evidence="6 7">
    <name type="scientific">Ancylobacter rudongensis</name>
    <dbReference type="NCBI Taxonomy" id="177413"/>
    <lineage>
        <taxon>Bacteria</taxon>
        <taxon>Pseudomonadati</taxon>
        <taxon>Pseudomonadota</taxon>
        <taxon>Alphaproteobacteria</taxon>
        <taxon>Hyphomicrobiales</taxon>
        <taxon>Xanthobacteraceae</taxon>
        <taxon>Ancylobacter</taxon>
    </lineage>
</organism>
<dbReference type="Gene3D" id="1.20.120.1630">
    <property type="match status" value="1"/>
</dbReference>
<keyword evidence="7" id="KW-1185">Reference proteome</keyword>
<keyword evidence="3 5" id="KW-1133">Transmembrane helix</keyword>
<dbReference type="AlphaFoldDB" id="A0A1G4RXS6"/>
<dbReference type="GO" id="GO:0004671">
    <property type="term" value="F:protein C-terminal S-isoprenylcysteine carboxyl O-methyltransferase activity"/>
    <property type="evidence" value="ECO:0007669"/>
    <property type="project" value="InterPro"/>
</dbReference>
<reference evidence="7" key="1">
    <citation type="submission" date="2016-10" db="EMBL/GenBank/DDBJ databases">
        <authorList>
            <person name="Varghese N."/>
            <person name="Submissions S."/>
        </authorList>
    </citation>
    <scope>NUCLEOTIDE SEQUENCE [LARGE SCALE GENOMIC DNA]</scope>
    <source>
        <strain evidence="7">CGMCC 1.1761</strain>
    </source>
</reference>
<feature type="transmembrane region" description="Helical" evidence="5">
    <location>
        <begin position="44"/>
        <end position="62"/>
    </location>
</feature>
<keyword evidence="6" id="KW-0808">Transferase</keyword>
<feature type="transmembrane region" description="Helical" evidence="5">
    <location>
        <begin position="74"/>
        <end position="93"/>
    </location>
</feature>
<dbReference type="InterPro" id="IPR007269">
    <property type="entry name" value="ICMT_MeTrfase"/>
</dbReference>
<keyword evidence="4 5" id="KW-0472">Membrane</keyword>
<gene>
    <name evidence="6" type="ORF">SAMN05660859_2010</name>
</gene>
<feature type="transmembrane region" description="Helical" evidence="5">
    <location>
        <begin position="133"/>
        <end position="163"/>
    </location>
</feature>
<dbReference type="GO" id="GO:0032259">
    <property type="term" value="P:methylation"/>
    <property type="evidence" value="ECO:0007669"/>
    <property type="project" value="UniProtKB-KW"/>
</dbReference>
<evidence type="ECO:0000256" key="2">
    <source>
        <dbReference type="ARBA" id="ARBA00022692"/>
    </source>
</evidence>
<keyword evidence="2 5" id="KW-0812">Transmembrane</keyword>
<evidence type="ECO:0000256" key="5">
    <source>
        <dbReference type="SAM" id="Phobius"/>
    </source>
</evidence>
<evidence type="ECO:0000256" key="3">
    <source>
        <dbReference type="ARBA" id="ARBA00022989"/>
    </source>
</evidence>
<dbReference type="GO" id="GO:0016020">
    <property type="term" value="C:membrane"/>
    <property type="evidence" value="ECO:0007669"/>
    <property type="project" value="UniProtKB-SubCell"/>
</dbReference>
<dbReference type="PANTHER" id="PTHR12714:SF9">
    <property type="entry name" value="PROTEIN-S-ISOPRENYLCYSTEINE O-METHYLTRANSFERASE"/>
    <property type="match status" value="1"/>
</dbReference>
<dbReference type="EMBL" id="FMTP01000002">
    <property type="protein sequence ID" value="SCW61548.1"/>
    <property type="molecule type" value="Genomic_DNA"/>
</dbReference>
<keyword evidence="6" id="KW-0489">Methyltransferase</keyword>
<accession>A0A1G4RXS6</accession>
<comment type="subcellular location">
    <subcellularLocation>
        <location evidence="1">Membrane</location>
        <topology evidence="1">Multi-pass membrane protein</topology>
    </subcellularLocation>
</comment>
<evidence type="ECO:0000313" key="6">
    <source>
        <dbReference type="EMBL" id="SCW61548.1"/>
    </source>
</evidence>
<name>A0A1G4RXS6_9HYPH</name>
<evidence type="ECO:0000256" key="4">
    <source>
        <dbReference type="ARBA" id="ARBA00023136"/>
    </source>
</evidence>
<sequence>MTLLVAAKIVWAAGCIGWYVIRLPFERKVKRERVIDARDRLRELVLLSCSTLGLGIVPLLWATSPAFDGANYPYSPVQFALGTLTFLFSLWLFRRTHRDLGKNWSVTLEIKDAHKLITGGVYRHVRHPMYSAFFLWALAQLILIPNWIAGPAGLIGFGILYAFRIGREEKMMLDTFGDEYRAYSARTARLIPGVY</sequence>
<dbReference type="InterPro" id="IPR054851">
    <property type="entry name" value="Isoprenylcys_mtase"/>
</dbReference>
<dbReference type="STRING" id="177413.SAMN05660859_2010"/>
<evidence type="ECO:0000256" key="1">
    <source>
        <dbReference type="ARBA" id="ARBA00004141"/>
    </source>
</evidence>
<feature type="transmembrane region" description="Helical" evidence="5">
    <location>
        <begin position="6"/>
        <end position="23"/>
    </location>
</feature>
<dbReference type="Proteomes" id="UP000198889">
    <property type="component" value="Unassembled WGS sequence"/>
</dbReference>